<sequence length="251" mass="27692">MDLNQDHGQVAWDHWLSQFDGKPRLQALVKALLKPAEGLQGALRDLYDKRWLDAAEGKQLDGIGEIVGLSRVLDNAVFVAFFGFVGQPSVEGFSRARIRRRYERTVAGSTTLPDYEYRKLLYWKIAVNNGYGTTPEIIAAIKPIFDVTRVVVQDAGNAKVRIWMNRIPSTAEALLNDPHRWIPVAAGVGIKVITVSSDKPFGFLNQGYYGFGVGVISHDIRNGTGGGCFTVANGYAPTYFAGNYNVSTQCF</sequence>
<dbReference type="EMBL" id="AM902716">
    <property type="protein sequence ID" value="CAP41329.1"/>
    <property type="molecule type" value="Genomic_DNA"/>
</dbReference>
<protein>
    <submittedName>
        <fullName evidence="1">Uncharacterized protein</fullName>
    </submittedName>
</protein>
<reference evidence="1 2" key="1">
    <citation type="journal article" date="2008" name="BMC Genomics">
        <title>The missing link: Bordetella petrii is endowed with both the metabolic versatility of environmental bacteria and virulence traits of pathogenic Bordetellae.</title>
        <authorList>
            <person name="Gross R."/>
            <person name="Guzman C.A."/>
            <person name="Sebaihia M."/>
            <person name="Martins Dos Santos V.A."/>
            <person name="Pieper D.H."/>
            <person name="Koebnik R."/>
            <person name="Lechner M."/>
            <person name="Bartels D."/>
            <person name="Buhrmester J."/>
            <person name="Choudhuri J.V."/>
            <person name="Ebensen T."/>
            <person name="Gaigalat L."/>
            <person name="Herrmann S."/>
            <person name="Khachane A.N."/>
            <person name="Larisch C."/>
            <person name="Link S."/>
            <person name="Linke B."/>
            <person name="Meyer F."/>
            <person name="Mormann S."/>
            <person name="Nakunst D."/>
            <person name="Rueckert C."/>
            <person name="Schneiker-Bekel S."/>
            <person name="Schulze K."/>
            <person name="Vorhoelter F.J."/>
            <person name="Yevsa T."/>
            <person name="Engle J.T."/>
            <person name="Goldman W.E."/>
            <person name="Puehler A."/>
            <person name="Goebel U.B."/>
            <person name="Goesmann A."/>
            <person name="Bloecker H."/>
            <person name="Kaiser O."/>
            <person name="Martinez-Arias R."/>
        </authorList>
    </citation>
    <scope>NUCLEOTIDE SEQUENCE [LARGE SCALE GENOMIC DNA]</scope>
    <source>
        <strain evidence="2">ATCC BAA-461 / DSM 12804 / CCUG 43448 / CIP 107267 / Se-1111R</strain>
    </source>
</reference>
<accession>A9I953</accession>
<dbReference type="Proteomes" id="UP000001225">
    <property type="component" value="Chromosome"/>
</dbReference>
<gene>
    <name evidence="1" type="ordered locus">Bpet0997</name>
</gene>
<name>A9I953_BORPD</name>
<dbReference type="KEGG" id="bpt:Bpet0997"/>
<dbReference type="AlphaFoldDB" id="A9I953"/>
<dbReference type="InterPro" id="IPR021283">
    <property type="entry name" value="Phage_Wedge1"/>
</dbReference>
<dbReference type="eggNOG" id="ENOG50331XT">
    <property type="taxonomic scope" value="Bacteria"/>
</dbReference>
<keyword evidence="2" id="KW-1185">Reference proteome</keyword>
<evidence type="ECO:0000313" key="1">
    <source>
        <dbReference type="EMBL" id="CAP41329.1"/>
    </source>
</evidence>
<evidence type="ECO:0000313" key="2">
    <source>
        <dbReference type="Proteomes" id="UP000001225"/>
    </source>
</evidence>
<dbReference type="STRING" id="94624.Bpet0997"/>
<organism evidence="1 2">
    <name type="scientific">Bordetella petrii (strain ATCC BAA-461 / DSM 12804 / CCUG 43448 / CIP 107267 / Se-1111R)</name>
    <dbReference type="NCBI Taxonomy" id="340100"/>
    <lineage>
        <taxon>Bacteria</taxon>
        <taxon>Pseudomonadati</taxon>
        <taxon>Pseudomonadota</taxon>
        <taxon>Betaproteobacteria</taxon>
        <taxon>Burkholderiales</taxon>
        <taxon>Alcaligenaceae</taxon>
        <taxon>Bordetella</taxon>
    </lineage>
</organism>
<dbReference type="Pfam" id="PF11041">
    <property type="entry name" value="Phage_Wedge1"/>
    <property type="match status" value="1"/>
</dbReference>
<proteinExistence type="predicted"/>